<dbReference type="OrthoDB" id="4471998at2759"/>
<dbReference type="AlphaFoldDB" id="A0A9W9FGW0"/>
<organism evidence="2 3">
    <name type="scientific">Penicillium argentinense</name>
    <dbReference type="NCBI Taxonomy" id="1131581"/>
    <lineage>
        <taxon>Eukaryota</taxon>
        <taxon>Fungi</taxon>
        <taxon>Dikarya</taxon>
        <taxon>Ascomycota</taxon>
        <taxon>Pezizomycotina</taxon>
        <taxon>Eurotiomycetes</taxon>
        <taxon>Eurotiomycetidae</taxon>
        <taxon>Eurotiales</taxon>
        <taxon>Aspergillaceae</taxon>
        <taxon>Penicillium</taxon>
    </lineage>
</organism>
<dbReference type="Proteomes" id="UP001149074">
    <property type="component" value="Unassembled WGS sequence"/>
</dbReference>
<proteinExistence type="predicted"/>
<keyword evidence="3" id="KW-1185">Reference proteome</keyword>
<accession>A0A9W9FGW0</accession>
<dbReference type="EMBL" id="JAPQKI010000005">
    <property type="protein sequence ID" value="KAJ5099865.1"/>
    <property type="molecule type" value="Genomic_DNA"/>
</dbReference>
<feature type="region of interest" description="Disordered" evidence="1">
    <location>
        <begin position="359"/>
        <end position="441"/>
    </location>
</feature>
<comment type="caution">
    <text evidence="2">The sequence shown here is derived from an EMBL/GenBank/DDBJ whole genome shotgun (WGS) entry which is preliminary data.</text>
</comment>
<gene>
    <name evidence="2" type="ORF">N7532_006866</name>
</gene>
<feature type="compositionally biased region" description="Polar residues" evidence="1">
    <location>
        <begin position="370"/>
        <end position="387"/>
    </location>
</feature>
<reference evidence="2" key="1">
    <citation type="submission" date="2022-11" db="EMBL/GenBank/DDBJ databases">
        <authorList>
            <person name="Petersen C."/>
        </authorList>
    </citation>
    <scope>NUCLEOTIDE SEQUENCE</scope>
    <source>
        <strain evidence="2">IBT 30761</strain>
    </source>
</reference>
<evidence type="ECO:0000313" key="3">
    <source>
        <dbReference type="Proteomes" id="UP001149074"/>
    </source>
</evidence>
<reference evidence="2" key="2">
    <citation type="journal article" date="2023" name="IMA Fungus">
        <title>Comparative genomic study of the Penicillium genus elucidates a diverse pangenome and 15 lateral gene transfer events.</title>
        <authorList>
            <person name="Petersen C."/>
            <person name="Sorensen T."/>
            <person name="Nielsen M.R."/>
            <person name="Sondergaard T.E."/>
            <person name="Sorensen J.L."/>
            <person name="Fitzpatrick D.A."/>
            <person name="Frisvad J.C."/>
            <person name="Nielsen K.L."/>
        </authorList>
    </citation>
    <scope>NUCLEOTIDE SEQUENCE</scope>
    <source>
        <strain evidence="2">IBT 30761</strain>
    </source>
</reference>
<dbReference type="RefSeq" id="XP_056475519.1">
    <property type="nucleotide sequence ID" value="XM_056619360.1"/>
</dbReference>
<name>A0A9W9FGW0_9EURO</name>
<sequence length="592" mass="66920">MILKISSPFKFRVDPGSCSIILAPSSGAILARPPNLSIPSPVYFGRSVPSDNLPHLATLETLASSRPGISSESVKMDDNLVYEEKDISKRWPDTIYRTSDMFCPPDKKTESLEQLEKKRARCSRLLKEPKARVWDENEDPSTRGGKRLYDKLPTFTPEGQYILPPKGGNILLSDLNVAMVINNCGVRVRSKHWPAIFDKSGDIKPDRVPEDPAPFAFAHGLPHIPVFRGYYLLCGREMATKITTWQLSEKTLQSRTPMALLLGVVIAPPYFMASPLEKKREINAFEKGAKILHGLRHDYLTLFFDPESNNYECQPLYEFPGYRARLSENFDHYVKPMRLSVEKLAANLKLPYARNHRVVIKGSREARETPSPTGSDSPPLTSPTRSEYNGEDPLTMTTSPSVTGALPEGFPDFHFHNEISDNLESGSDDEDQSQDSEVDDERALRRLKKLKKYKDIVHAQNPTYKPQTKLAKNLEKVTQSIIDRCKSVDGPTLAIMQMGFELAHDIEKFKQGVVAFEEEARNGPPLIPFLQDKINKRVSRSKRVLPSLDKVVDFLHSSPEQTAVEKLSVNLQSLKRKAPDEDEERRCRARHE</sequence>
<protein>
    <submittedName>
        <fullName evidence="2">Uncharacterized protein</fullName>
    </submittedName>
</protein>
<feature type="compositionally biased region" description="Acidic residues" evidence="1">
    <location>
        <begin position="426"/>
        <end position="440"/>
    </location>
</feature>
<evidence type="ECO:0000313" key="2">
    <source>
        <dbReference type="EMBL" id="KAJ5099865.1"/>
    </source>
</evidence>
<evidence type="ECO:0000256" key="1">
    <source>
        <dbReference type="SAM" id="MobiDB-lite"/>
    </source>
</evidence>
<dbReference type="GeneID" id="81358339"/>